<evidence type="ECO:0000256" key="1">
    <source>
        <dbReference type="ARBA" id="ARBA00004651"/>
    </source>
</evidence>
<keyword evidence="17" id="KW-1185">Reference proteome</keyword>
<dbReference type="RefSeq" id="WP_133742785.1">
    <property type="nucleotide sequence ID" value="NZ_SNYN01000019.1"/>
</dbReference>
<dbReference type="InterPro" id="IPR025383">
    <property type="entry name" value="MrpA_C/MbhD"/>
</dbReference>
<dbReference type="Pfam" id="PF13244">
    <property type="entry name" value="MbhD"/>
    <property type="match status" value="1"/>
</dbReference>
<evidence type="ECO:0000256" key="4">
    <source>
        <dbReference type="ARBA" id="ARBA00022475"/>
    </source>
</evidence>
<dbReference type="GO" id="GO:0006811">
    <property type="term" value="P:monoatomic ion transport"/>
    <property type="evidence" value="ECO:0007669"/>
    <property type="project" value="UniProtKB-KW"/>
</dbReference>
<feature type="transmembrane region" description="Helical" evidence="11">
    <location>
        <begin position="409"/>
        <end position="433"/>
    </location>
</feature>
<protein>
    <submittedName>
        <fullName evidence="16">Multisubunit sodium/proton antiporter MrpA subunit</fullName>
    </submittedName>
</protein>
<evidence type="ECO:0000313" key="16">
    <source>
        <dbReference type="EMBL" id="TDQ48236.1"/>
    </source>
</evidence>
<evidence type="ECO:0000313" key="17">
    <source>
        <dbReference type="Proteomes" id="UP000295281"/>
    </source>
</evidence>
<dbReference type="InterPro" id="IPR001516">
    <property type="entry name" value="Proton_antipo_N"/>
</dbReference>
<dbReference type="Pfam" id="PF00662">
    <property type="entry name" value="Proton_antipo_N"/>
    <property type="match status" value="1"/>
</dbReference>
<keyword evidence="5 9" id="KW-0812">Transmembrane</keyword>
<feature type="domain" description="NADH-Ubiquinone oxidoreductase (complex I) chain 5 N-terminal" evidence="13">
    <location>
        <begin position="65"/>
        <end position="105"/>
    </location>
</feature>
<dbReference type="GO" id="GO:0005886">
    <property type="term" value="C:plasma membrane"/>
    <property type="evidence" value="ECO:0007669"/>
    <property type="project" value="UniProtKB-SubCell"/>
</dbReference>
<evidence type="ECO:0000259" key="14">
    <source>
        <dbReference type="Pfam" id="PF13244"/>
    </source>
</evidence>
<keyword evidence="7" id="KW-0406">Ion transport</keyword>
<organism evidence="16 17">
    <name type="scientific">Actinorugispora endophytica</name>
    <dbReference type="NCBI Taxonomy" id="1605990"/>
    <lineage>
        <taxon>Bacteria</taxon>
        <taxon>Bacillati</taxon>
        <taxon>Actinomycetota</taxon>
        <taxon>Actinomycetes</taxon>
        <taxon>Streptosporangiales</taxon>
        <taxon>Nocardiopsidaceae</taxon>
        <taxon>Actinorugispora</taxon>
    </lineage>
</organism>
<feature type="transmembrane region" description="Helical" evidence="11">
    <location>
        <begin position="366"/>
        <end position="389"/>
    </location>
</feature>
<evidence type="ECO:0000259" key="15">
    <source>
        <dbReference type="Pfam" id="PF20501"/>
    </source>
</evidence>
<feature type="transmembrane region" description="Helical" evidence="11">
    <location>
        <begin position="495"/>
        <end position="520"/>
    </location>
</feature>
<evidence type="ECO:0000259" key="13">
    <source>
        <dbReference type="Pfam" id="PF00662"/>
    </source>
</evidence>
<feature type="transmembrane region" description="Helical" evidence="11">
    <location>
        <begin position="454"/>
        <end position="475"/>
    </location>
</feature>
<feature type="transmembrane region" description="Helical" evidence="11">
    <location>
        <begin position="269"/>
        <end position="289"/>
    </location>
</feature>
<reference evidence="16 17" key="1">
    <citation type="submission" date="2019-03" db="EMBL/GenBank/DDBJ databases">
        <title>Genomic Encyclopedia of Type Strains, Phase IV (KMG-IV): sequencing the most valuable type-strain genomes for metagenomic binning, comparative biology and taxonomic classification.</title>
        <authorList>
            <person name="Goeker M."/>
        </authorList>
    </citation>
    <scope>NUCLEOTIDE SEQUENCE [LARGE SCALE GENOMIC DNA]</scope>
    <source>
        <strain evidence="16 17">DSM 46770</strain>
    </source>
</reference>
<dbReference type="EMBL" id="SNYN01000019">
    <property type="protein sequence ID" value="TDQ48236.1"/>
    <property type="molecule type" value="Genomic_DNA"/>
</dbReference>
<feature type="transmembrane region" description="Helical" evidence="11">
    <location>
        <begin position="633"/>
        <end position="650"/>
    </location>
</feature>
<evidence type="ECO:0000256" key="5">
    <source>
        <dbReference type="ARBA" id="ARBA00022692"/>
    </source>
</evidence>
<dbReference type="InterPro" id="IPR046806">
    <property type="entry name" value="MrpA_C/MbhE"/>
</dbReference>
<sequence length="828" mass="86183">MLLPFLIAIHALTAVAVPPLVRVMGSRAFLVASLPLALTAAWVLARTPGIVGGRPVTASVPWVPSLGITFDFRVDALSATMVLLVCGVGAVVFCYSAAYFHAGERALGRLAGVLVLFAGSMLGVVTTDNLFALYVFWELTSVSSFLLVAHSDQRESARRAATQALVTTAGFGLLMLVGFLLLGSLGGTYRISELVADPPLDSPWLPVALVLVLAGAFAKSAQAPLHYWLPGAMVAPTPVSAYLHAAAMVKGGVYLVARLAPGFADADPWRALVLVFGLATMVLGGWRALRQDDLKLLLAYGTVSQLGLLTLLAGAGTHTAAVAVIGMLLAHGLFKATLFLTVGIIDHQAGTRSISRLTGLGRRVPVLAAAAGLAAASMAGLPPLLGFAGKEAALEAFVPGRDAALSAPASAAVLTGLVLGSVLTFAYSARFLWGAFADKDTVSEVRFPKPSRAFTAAPVVLAAAGLVLGALPFALDPLAQAHAAPFDAAGHPYHLALWHGLTPALGLSALVAAAGAVLFWRRRAMTRLQNAMPNWYEAEAGYDAVLEGVRWTAFHVTGRAQSGSLPVYLGIILATMLALPGTRLLAALIGGDVPVPGAGDGLRLWDNPLEVVVVLIVVVTAVATVRERRRFPSLILISALGFGIAGMFVLHGAPDLALTLVLVETLTTIILVFVLRRLPGAFKTRPDGWPKRLTVLMCAAAGSFIAVSLWLMAHARTDPPVSQGYALRAEEAGGQNLVNIIIADFRALDTFGEVVVLATAAVAVASLVLLNRRDRVAREPGDRAGEEAEQEAAAGGAPEPLDQVGEMAAPVPDGPGDAGRGTEREDRS</sequence>
<keyword evidence="3" id="KW-0050">Antiport</keyword>
<dbReference type="PRINTS" id="PR01434">
    <property type="entry name" value="NADHDHGNASE5"/>
</dbReference>
<dbReference type="OrthoDB" id="9811798at2"/>
<feature type="region of interest" description="Disordered" evidence="10">
    <location>
        <begin position="778"/>
        <end position="828"/>
    </location>
</feature>
<feature type="transmembrane region" description="Helical" evidence="11">
    <location>
        <begin position="695"/>
        <end position="713"/>
    </location>
</feature>
<evidence type="ECO:0000259" key="12">
    <source>
        <dbReference type="Pfam" id="PF00361"/>
    </source>
</evidence>
<comment type="subcellular location">
    <subcellularLocation>
        <location evidence="1">Cell membrane</location>
        <topology evidence="1">Multi-pass membrane protein</topology>
    </subcellularLocation>
    <subcellularLocation>
        <location evidence="9">Membrane</location>
        <topology evidence="9">Multi-pass membrane protein</topology>
    </subcellularLocation>
</comment>
<name>A0A4R6UPW9_9ACTN</name>
<evidence type="ECO:0000256" key="2">
    <source>
        <dbReference type="ARBA" id="ARBA00022448"/>
    </source>
</evidence>
<evidence type="ECO:0000256" key="7">
    <source>
        <dbReference type="ARBA" id="ARBA00023065"/>
    </source>
</evidence>
<evidence type="ECO:0000256" key="9">
    <source>
        <dbReference type="RuleBase" id="RU000320"/>
    </source>
</evidence>
<feature type="transmembrane region" description="Helical" evidence="11">
    <location>
        <begin position="296"/>
        <end position="315"/>
    </location>
</feature>
<evidence type="ECO:0000256" key="11">
    <source>
        <dbReference type="SAM" id="Phobius"/>
    </source>
</evidence>
<proteinExistence type="predicted"/>
<dbReference type="InterPro" id="IPR001750">
    <property type="entry name" value="ND/Mrp_TM"/>
</dbReference>
<feature type="domain" description="MrpA C-terminal/MbhD" evidence="14">
    <location>
        <begin position="615"/>
        <end position="679"/>
    </location>
</feature>
<feature type="compositionally biased region" description="Low complexity" evidence="10">
    <location>
        <begin position="791"/>
        <end position="800"/>
    </location>
</feature>
<feature type="transmembrane region" description="Helical" evidence="11">
    <location>
        <begin position="107"/>
        <end position="125"/>
    </location>
</feature>
<dbReference type="InterPro" id="IPR050616">
    <property type="entry name" value="CPA3_Na-H_Antiporter_A"/>
</dbReference>
<dbReference type="AlphaFoldDB" id="A0A4R6UPW9"/>
<keyword evidence="6 11" id="KW-1133">Transmembrane helix</keyword>
<comment type="caution">
    <text evidence="16">The sequence shown here is derived from an EMBL/GenBank/DDBJ whole genome shotgun (WGS) entry which is preliminary data.</text>
</comment>
<dbReference type="PANTHER" id="PTHR43373:SF1">
    <property type="entry name" value="NA(+)_H(+) ANTIPORTER SUBUNIT A"/>
    <property type="match status" value="1"/>
</dbReference>
<feature type="transmembrane region" description="Helical" evidence="11">
    <location>
        <begin position="202"/>
        <end position="218"/>
    </location>
</feature>
<dbReference type="GO" id="GO:0015297">
    <property type="term" value="F:antiporter activity"/>
    <property type="evidence" value="ECO:0007669"/>
    <property type="project" value="UniProtKB-KW"/>
</dbReference>
<dbReference type="Pfam" id="PF20501">
    <property type="entry name" value="MbhE"/>
    <property type="match status" value="1"/>
</dbReference>
<keyword evidence="8 11" id="KW-0472">Membrane</keyword>
<keyword evidence="2" id="KW-0813">Transport</keyword>
<evidence type="ECO:0000256" key="8">
    <source>
        <dbReference type="ARBA" id="ARBA00023136"/>
    </source>
</evidence>
<feature type="transmembrane region" description="Helical" evidence="11">
    <location>
        <begin position="656"/>
        <end position="675"/>
    </location>
</feature>
<dbReference type="Proteomes" id="UP000295281">
    <property type="component" value="Unassembled WGS sequence"/>
</dbReference>
<gene>
    <name evidence="16" type="ORF">EV190_11950</name>
</gene>
<feature type="transmembrane region" description="Helical" evidence="11">
    <location>
        <begin position="76"/>
        <end position="100"/>
    </location>
</feature>
<feature type="transmembrane region" description="Helical" evidence="11">
    <location>
        <begin position="751"/>
        <end position="770"/>
    </location>
</feature>
<feature type="transmembrane region" description="Helical" evidence="11">
    <location>
        <begin position="567"/>
        <end position="589"/>
    </location>
</feature>
<feature type="transmembrane region" description="Helical" evidence="11">
    <location>
        <begin position="161"/>
        <end position="182"/>
    </location>
</feature>
<feature type="transmembrane region" description="Helical" evidence="11">
    <location>
        <begin position="321"/>
        <end position="345"/>
    </location>
</feature>
<feature type="domain" description="MrpA C-terminal/MbhE" evidence="15">
    <location>
        <begin position="696"/>
        <end position="779"/>
    </location>
</feature>
<evidence type="ECO:0000256" key="3">
    <source>
        <dbReference type="ARBA" id="ARBA00022449"/>
    </source>
</evidence>
<feature type="transmembrane region" description="Helical" evidence="11">
    <location>
        <begin position="26"/>
        <end position="44"/>
    </location>
</feature>
<dbReference type="PANTHER" id="PTHR43373">
    <property type="entry name" value="NA(+)/H(+) ANTIPORTER SUBUNIT"/>
    <property type="match status" value="1"/>
</dbReference>
<keyword evidence="4" id="KW-1003">Cell membrane</keyword>
<feature type="transmembrane region" description="Helical" evidence="11">
    <location>
        <begin position="131"/>
        <end position="149"/>
    </location>
</feature>
<evidence type="ECO:0000256" key="6">
    <source>
        <dbReference type="ARBA" id="ARBA00022989"/>
    </source>
</evidence>
<dbReference type="Pfam" id="PF00361">
    <property type="entry name" value="Proton_antipo_M"/>
    <property type="match status" value="1"/>
</dbReference>
<feature type="transmembrane region" description="Helical" evidence="11">
    <location>
        <begin position="609"/>
        <end position="626"/>
    </location>
</feature>
<evidence type="ECO:0000256" key="10">
    <source>
        <dbReference type="SAM" id="MobiDB-lite"/>
    </source>
</evidence>
<feature type="domain" description="NADH:quinone oxidoreductase/Mrp antiporter transmembrane" evidence="12">
    <location>
        <begin position="128"/>
        <end position="399"/>
    </location>
</feature>
<accession>A0A4R6UPW9</accession>